<dbReference type="InterPro" id="IPR006026">
    <property type="entry name" value="Peptidase_Metallo"/>
</dbReference>
<comment type="caution">
    <text evidence="3">The sequence shown here is derived from an EMBL/GenBank/DDBJ whole genome shotgun (WGS) entry which is preliminary data.</text>
</comment>
<evidence type="ECO:0000313" key="4">
    <source>
        <dbReference type="Proteomes" id="UP000664293"/>
    </source>
</evidence>
<feature type="domain" description="Peptidase metallopeptidase" evidence="2">
    <location>
        <begin position="11"/>
        <end position="152"/>
    </location>
</feature>
<accession>A0ABS3E4E0</accession>
<keyword evidence="4" id="KW-1185">Reference proteome</keyword>
<organism evidence="3 4">
    <name type="scientific">Microbulbifer salipaludis</name>
    <dbReference type="NCBI Taxonomy" id="187980"/>
    <lineage>
        <taxon>Bacteria</taxon>
        <taxon>Pseudomonadati</taxon>
        <taxon>Pseudomonadota</taxon>
        <taxon>Gammaproteobacteria</taxon>
        <taxon>Cellvibrionales</taxon>
        <taxon>Microbulbiferaceae</taxon>
        <taxon>Microbulbifer</taxon>
    </lineage>
</organism>
<dbReference type="Gene3D" id="3.40.390.10">
    <property type="entry name" value="Collagenase (Catalytic Domain)"/>
    <property type="match status" value="1"/>
</dbReference>
<dbReference type="SMART" id="SM00235">
    <property type="entry name" value="ZnMc"/>
    <property type="match status" value="1"/>
</dbReference>
<evidence type="ECO:0000259" key="2">
    <source>
        <dbReference type="SMART" id="SM00235"/>
    </source>
</evidence>
<dbReference type="Pfam" id="PF01400">
    <property type="entry name" value="Astacin"/>
    <property type="match status" value="1"/>
</dbReference>
<dbReference type="Proteomes" id="UP000664293">
    <property type="component" value="Unassembled WGS sequence"/>
</dbReference>
<dbReference type="EMBL" id="JAEKJR010000001">
    <property type="protein sequence ID" value="MBN8430175.1"/>
    <property type="molecule type" value="Genomic_DNA"/>
</dbReference>
<feature type="region of interest" description="Disordered" evidence="1">
    <location>
        <begin position="73"/>
        <end position="92"/>
    </location>
</feature>
<gene>
    <name evidence="3" type="ORF">JF535_04830</name>
</gene>
<dbReference type="InterPro" id="IPR024079">
    <property type="entry name" value="MetalloPept_cat_dom_sf"/>
</dbReference>
<dbReference type="RefSeq" id="WP_206999645.1">
    <property type="nucleotide sequence ID" value="NZ_JAEKJR010000001.1"/>
</dbReference>
<dbReference type="SUPFAM" id="SSF55486">
    <property type="entry name" value="Metalloproteases ('zincins'), catalytic domain"/>
    <property type="match status" value="1"/>
</dbReference>
<evidence type="ECO:0000313" key="3">
    <source>
        <dbReference type="EMBL" id="MBN8430175.1"/>
    </source>
</evidence>
<dbReference type="InterPro" id="IPR001506">
    <property type="entry name" value="Peptidase_M12A"/>
</dbReference>
<evidence type="ECO:0000256" key="1">
    <source>
        <dbReference type="SAM" id="MobiDB-lite"/>
    </source>
</evidence>
<proteinExistence type="predicted"/>
<protein>
    <recommendedName>
        <fullName evidence="2">Peptidase metallopeptidase domain-containing protein</fullName>
    </recommendedName>
</protein>
<reference evidence="3 4" key="1">
    <citation type="submission" date="2020-12" db="EMBL/GenBank/DDBJ databases">
        <title>Oil enriched cultivation method for isolating marine PHA-producing bacteria.</title>
        <authorList>
            <person name="Zheng W."/>
            <person name="Yu S."/>
            <person name="Huang Y."/>
        </authorList>
    </citation>
    <scope>NUCLEOTIDE SEQUENCE [LARGE SCALE GENOMIC DNA]</scope>
    <source>
        <strain evidence="3 4">SN0-2</strain>
    </source>
</reference>
<sequence length="185" mass="20571">MGYGINTDIQTNKIWGSVISFYVQVTTNRNNFDSALRAWGATLKPKIFFSEIAQPGIAEVTVIIHNTTMVTGSSSWRSPDGLNGRDPGRGGTLNLKDTDRVGTIIHEIGHMLGLCHEQDRKNDARATSVRGNYLFGHEVAKRSWPNCKNYGSFNPNSIMLYGSGYEDKTAPDQDDVRTVFEINKK</sequence>
<name>A0ABS3E4E0_9GAMM</name>